<feature type="compositionally biased region" description="Low complexity" evidence="1">
    <location>
        <begin position="270"/>
        <end position="288"/>
    </location>
</feature>
<name>A0A061JIT5_9PROT</name>
<feature type="chain" id="PRO_5001606154" evidence="2">
    <location>
        <begin position="22"/>
        <end position="288"/>
    </location>
</feature>
<dbReference type="EMBL" id="ARPM03000114">
    <property type="protein sequence ID" value="ETZ05124.1"/>
    <property type="molecule type" value="Genomic_DNA"/>
</dbReference>
<evidence type="ECO:0000313" key="4">
    <source>
        <dbReference type="Proteomes" id="UP000026922"/>
    </source>
</evidence>
<proteinExistence type="predicted"/>
<evidence type="ECO:0000256" key="1">
    <source>
        <dbReference type="SAM" id="MobiDB-lite"/>
    </source>
</evidence>
<evidence type="ECO:0000313" key="3">
    <source>
        <dbReference type="EMBL" id="ETZ05124.1"/>
    </source>
</evidence>
<feature type="compositionally biased region" description="Basic and acidic residues" evidence="1">
    <location>
        <begin position="217"/>
        <end position="269"/>
    </location>
</feature>
<evidence type="ECO:0000256" key="2">
    <source>
        <dbReference type="SAM" id="SignalP"/>
    </source>
</evidence>
<feature type="signal peptide" evidence="2">
    <location>
        <begin position="1"/>
        <end position="21"/>
    </location>
</feature>
<comment type="caution">
    <text evidence="3">The sequence shown here is derived from an EMBL/GenBank/DDBJ whole genome shotgun (WGS) entry which is preliminary data.</text>
</comment>
<reference evidence="3 4" key="1">
    <citation type="journal article" date="2013" name="Genome Announc.">
        <title>Draft Genome Sequence of Holospora undulata Strain HU1, a Micronucleus-Specific Symbiont of the Ciliate Paramecium caudatum.</title>
        <authorList>
            <person name="Dohra H."/>
            <person name="Suzuki H."/>
            <person name="Suzuki T."/>
            <person name="Tanaka K."/>
            <person name="Fujishima M."/>
        </authorList>
    </citation>
    <scope>NUCLEOTIDE SEQUENCE [LARGE SCALE GENOMIC DNA]</scope>
    <source>
        <strain evidence="3 4">HU1</strain>
    </source>
</reference>
<accession>A0A061JIT5</accession>
<protein>
    <submittedName>
        <fullName evidence="3">Uncharacterized protein</fullName>
    </submittedName>
</protein>
<keyword evidence="4" id="KW-1185">Reference proteome</keyword>
<dbReference type="Proteomes" id="UP000026922">
    <property type="component" value="Unassembled WGS sequence"/>
</dbReference>
<feature type="region of interest" description="Disordered" evidence="1">
    <location>
        <begin position="212"/>
        <end position="288"/>
    </location>
</feature>
<keyword evidence="2" id="KW-0732">Signal</keyword>
<dbReference type="RefSeq" id="WP_006304196.1">
    <property type="nucleotide sequence ID" value="NZ_ARPM03000114.1"/>
</dbReference>
<gene>
    <name evidence="3" type="ORF">K737_300475</name>
</gene>
<sequence precursor="true">MKNRYLPFFLLVTFGSQTLCAASIEERLALLSKAGLDEKQNPETKKILPSGSEVPLLNNQPNVNNLDSRYLVAETFVQGNQEDSGLMKKGLERITKGVEHVADYAKNELLPQAGEVALQAGEHAKEIAGKAGEQAKEITHQITEQAKETGKHLMSYFLPKIKELFGVVGRKLISWSGNEEILSKEKSLAGDYKNEIQDPGLDVLHEASVSSSLISSDRFESPSESPTSEKPESPSESPTSEKPESPSESPTSEKPESPSESSASEKPESPSESSASKNSSSQKESIII</sequence>
<organism evidence="3 4">
    <name type="scientific">Holospora undulata HU1</name>
    <dbReference type="NCBI Taxonomy" id="1321371"/>
    <lineage>
        <taxon>Bacteria</taxon>
        <taxon>Pseudomonadati</taxon>
        <taxon>Pseudomonadota</taxon>
        <taxon>Alphaproteobacteria</taxon>
        <taxon>Holosporales</taxon>
        <taxon>Holosporaceae</taxon>
        <taxon>Holospora</taxon>
    </lineage>
</organism>
<dbReference type="AlphaFoldDB" id="A0A061JIT5"/>